<dbReference type="Pfam" id="PF02709">
    <property type="entry name" value="Glyco_transf_7C"/>
    <property type="match status" value="1"/>
</dbReference>
<dbReference type="Proteomes" id="UP001595387">
    <property type="component" value="Unassembled WGS sequence"/>
</dbReference>
<dbReference type="Gene3D" id="3.90.550.10">
    <property type="entry name" value="Spore Coat Polysaccharide Biosynthesis Protein SpsA, Chain A"/>
    <property type="match status" value="1"/>
</dbReference>
<dbReference type="InterPro" id="IPR050834">
    <property type="entry name" value="Glycosyltransf_2"/>
</dbReference>
<dbReference type="EC" id="2.4.-.-" evidence="4"/>
<dbReference type="PANTHER" id="PTHR43685">
    <property type="entry name" value="GLYCOSYLTRANSFERASE"/>
    <property type="match status" value="1"/>
</dbReference>
<dbReference type="GO" id="GO:0016757">
    <property type="term" value="F:glycosyltransferase activity"/>
    <property type="evidence" value="ECO:0007669"/>
    <property type="project" value="UniProtKB-KW"/>
</dbReference>
<dbReference type="RefSeq" id="WP_390302897.1">
    <property type="nucleotide sequence ID" value="NZ_JBHRRZ010000005.1"/>
</dbReference>
<dbReference type="Pfam" id="PF00535">
    <property type="entry name" value="Glycos_transf_2"/>
    <property type="match status" value="1"/>
</dbReference>
<dbReference type="PANTHER" id="PTHR43685:SF2">
    <property type="entry name" value="GLYCOSYLTRANSFERASE 2-LIKE DOMAIN-CONTAINING PROTEIN"/>
    <property type="match status" value="1"/>
</dbReference>
<gene>
    <name evidence="4" type="ORF">ACFODW_03215</name>
</gene>
<dbReference type="InterPro" id="IPR027791">
    <property type="entry name" value="Galactosyl_T_C"/>
</dbReference>
<protein>
    <submittedName>
        <fullName evidence="4">Glycosyltransferase family 2 protein</fullName>
        <ecNumber evidence="4">2.4.-.-</ecNumber>
    </submittedName>
</protein>
<dbReference type="InterPro" id="IPR029044">
    <property type="entry name" value="Nucleotide-diphossugar_trans"/>
</dbReference>
<evidence type="ECO:0000313" key="4">
    <source>
        <dbReference type="EMBL" id="MFC2947375.1"/>
    </source>
</evidence>
<keyword evidence="4" id="KW-0328">Glycosyltransferase</keyword>
<sequence length="323" mass="37664">MSVTYSVVIPTYNRSHQLLLTLTSFENQTFPDSEFEVIVVNDGSNDDTGDVLDSYRPSYNFHYISNRSQQGRSKTRNIGAKQAKGKYLIFCDADFLVLPSFIEVIDSYHRIYKDTVISGVPESWKGIYTHFYPEFTDYEKTTISYFLSQKKLWDDSYLNSSQVVDILTPQDIRENIEKVEEMVAWSMSQEVRNECRRTDVAPWLLCITRCVSMEKKHFDQAGGFYEGFIKYGLEDWELGYRLHRLGVSFISMDKTIGYHQEHPVSFRGEDGNVENLKMIYRMHGTSDPELVLMAIHPPWSDFYNYKNALRRLKDYLPPEGILS</sequence>
<feature type="domain" description="Glycosyltransferase 2-like" evidence="2">
    <location>
        <begin position="6"/>
        <end position="114"/>
    </location>
</feature>
<proteinExistence type="predicted"/>
<keyword evidence="5" id="KW-1185">Reference proteome</keyword>
<dbReference type="EMBL" id="JBHRRZ010000005">
    <property type="protein sequence ID" value="MFC2947375.1"/>
    <property type="molecule type" value="Genomic_DNA"/>
</dbReference>
<accession>A0ABV7A3I0</accession>
<evidence type="ECO:0000259" key="3">
    <source>
        <dbReference type="Pfam" id="PF02709"/>
    </source>
</evidence>
<dbReference type="CDD" id="cd00761">
    <property type="entry name" value="Glyco_tranf_GTA_type"/>
    <property type="match status" value="1"/>
</dbReference>
<feature type="domain" description="Galactosyltransferase C-terminal" evidence="3">
    <location>
        <begin position="211"/>
        <end position="258"/>
    </location>
</feature>
<keyword evidence="1 4" id="KW-0808">Transferase</keyword>
<reference evidence="5" key="1">
    <citation type="journal article" date="2019" name="Int. J. Syst. Evol. Microbiol.">
        <title>The Global Catalogue of Microorganisms (GCM) 10K type strain sequencing project: providing services to taxonomists for standard genome sequencing and annotation.</title>
        <authorList>
            <consortium name="The Broad Institute Genomics Platform"/>
            <consortium name="The Broad Institute Genome Sequencing Center for Infectious Disease"/>
            <person name="Wu L."/>
            <person name="Ma J."/>
        </authorList>
    </citation>
    <scope>NUCLEOTIDE SEQUENCE [LARGE SCALE GENOMIC DNA]</scope>
    <source>
        <strain evidence="5">KCTC 13193</strain>
    </source>
</reference>
<evidence type="ECO:0000259" key="2">
    <source>
        <dbReference type="Pfam" id="PF00535"/>
    </source>
</evidence>
<organism evidence="4 5">
    <name type="scientific">Virgibacillus sediminis</name>
    <dbReference type="NCBI Taxonomy" id="202260"/>
    <lineage>
        <taxon>Bacteria</taxon>
        <taxon>Bacillati</taxon>
        <taxon>Bacillota</taxon>
        <taxon>Bacilli</taxon>
        <taxon>Bacillales</taxon>
        <taxon>Bacillaceae</taxon>
        <taxon>Virgibacillus</taxon>
    </lineage>
</organism>
<dbReference type="SUPFAM" id="SSF53448">
    <property type="entry name" value="Nucleotide-diphospho-sugar transferases"/>
    <property type="match status" value="1"/>
</dbReference>
<name>A0ABV7A3I0_9BACI</name>
<evidence type="ECO:0000256" key="1">
    <source>
        <dbReference type="ARBA" id="ARBA00022679"/>
    </source>
</evidence>
<comment type="caution">
    <text evidence="4">The sequence shown here is derived from an EMBL/GenBank/DDBJ whole genome shotgun (WGS) entry which is preliminary data.</text>
</comment>
<evidence type="ECO:0000313" key="5">
    <source>
        <dbReference type="Proteomes" id="UP001595387"/>
    </source>
</evidence>
<dbReference type="InterPro" id="IPR001173">
    <property type="entry name" value="Glyco_trans_2-like"/>
</dbReference>